<dbReference type="Gene3D" id="3.50.30.60">
    <property type="entry name" value="LD-carboxypeptidase A C-terminal domain-like"/>
    <property type="match status" value="1"/>
</dbReference>
<keyword evidence="6" id="KW-0121">Carboxypeptidase</keyword>
<comment type="similarity">
    <text evidence="1">Belongs to the peptidase S66 family.</text>
</comment>
<feature type="active site" description="Charge relay system" evidence="3">
    <location>
        <position position="223"/>
    </location>
</feature>
<proteinExistence type="inferred from homology"/>
<dbReference type="Pfam" id="PF02016">
    <property type="entry name" value="Peptidase_S66"/>
    <property type="match status" value="1"/>
</dbReference>
<evidence type="ECO:0000256" key="3">
    <source>
        <dbReference type="PIRSR" id="PIRSR028757-1"/>
    </source>
</evidence>
<evidence type="ECO:0000256" key="2">
    <source>
        <dbReference type="ARBA" id="ARBA00022801"/>
    </source>
</evidence>
<keyword evidence="6" id="KW-0645">Protease</keyword>
<evidence type="ECO:0000313" key="7">
    <source>
        <dbReference type="Proteomes" id="UP000590542"/>
    </source>
</evidence>
<accession>A0A7X9E6K4</accession>
<gene>
    <name evidence="6" type="ORF">GYA37_00890</name>
</gene>
<dbReference type="Pfam" id="PF17676">
    <property type="entry name" value="Peptidase_S66C"/>
    <property type="match status" value="1"/>
</dbReference>
<dbReference type="AlphaFoldDB" id="A0A7X9E6K4"/>
<reference evidence="6 7" key="1">
    <citation type="journal article" date="2020" name="Biotechnol. Biofuels">
        <title>New insights from the biogas microbiome by comprehensive genome-resolved metagenomics of nearly 1600 species originating from multiple anaerobic digesters.</title>
        <authorList>
            <person name="Campanaro S."/>
            <person name="Treu L."/>
            <person name="Rodriguez-R L.M."/>
            <person name="Kovalovszki A."/>
            <person name="Ziels R.M."/>
            <person name="Maus I."/>
            <person name="Zhu X."/>
            <person name="Kougias P.G."/>
            <person name="Basile A."/>
            <person name="Luo G."/>
            <person name="Schluter A."/>
            <person name="Konstantinidis K.T."/>
            <person name="Angelidaki I."/>
        </authorList>
    </citation>
    <scope>NUCLEOTIDE SEQUENCE [LARGE SCALE GENOMIC DNA]</scope>
    <source>
        <strain evidence="6">AS27yjCOA_202</strain>
    </source>
</reference>
<dbReference type="InterPro" id="IPR040449">
    <property type="entry name" value="Peptidase_S66_N"/>
</dbReference>
<organism evidence="6 7">
    <name type="scientific">candidate division WWE3 bacterium</name>
    <dbReference type="NCBI Taxonomy" id="2053526"/>
    <lineage>
        <taxon>Bacteria</taxon>
        <taxon>Katanobacteria</taxon>
    </lineage>
</organism>
<dbReference type="Gene3D" id="3.40.50.10740">
    <property type="entry name" value="Class I glutamine amidotransferase-like"/>
    <property type="match status" value="1"/>
</dbReference>
<feature type="active site" description="Charge relay system" evidence="3">
    <location>
        <position position="292"/>
    </location>
</feature>
<protein>
    <submittedName>
        <fullName evidence="6">LD-carboxypeptidase</fullName>
    </submittedName>
</protein>
<dbReference type="InterPro" id="IPR027461">
    <property type="entry name" value="Carboxypeptidase_A_C_sf"/>
</dbReference>
<evidence type="ECO:0000256" key="1">
    <source>
        <dbReference type="ARBA" id="ARBA00010233"/>
    </source>
</evidence>
<dbReference type="EMBL" id="JAAZNV010000006">
    <property type="protein sequence ID" value="NMB91384.1"/>
    <property type="molecule type" value="Genomic_DNA"/>
</dbReference>
<sequence>MDKTLTIGIFATSSPLGRDKKENDFSYLKSKGLKITESVSLRKRTYHSAGSVEERVNDLHAMVSDPNIDILMAYWGGANTNQLLPYLNYELFKKYAKPIIGFSDTSALLLAVNKLSQIKTYMGPAGITFDKPEPFGYSYDYFKKTVIDHEPEIIIEDSSQYADDLYFLNPDPTKRVKKENPGRKIFKQGKAKGQILASNLQTLLVLAGTRYFPDMKKKVLFIEEDESTDTQMVHRFFTHLSQITDLNSLKGICIGRFMSQTGFSEKDPEEEVYKDVFKDVNIPIIYNLDFGHTDPLFTIPLGGEAEIDTSKNLLKILN</sequence>
<dbReference type="GO" id="GO:0004180">
    <property type="term" value="F:carboxypeptidase activity"/>
    <property type="evidence" value="ECO:0007669"/>
    <property type="project" value="UniProtKB-KW"/>
</dbReference>
<dbReference type="InterPro" id="IPR027478">
    <property type="entry name" value="LdcA_N"/>
</dbReference>
<dbReference type="PANTHER" id="PTHR30237">
    <property type="entry name" value="MURAMOYLTETRAPEPTIDE CARBOXYPEPTIDASE"/>
    <property type="match status" value="1"/>
</dbReference>
<evidence type="ECO:0000313" key="6">
    <source>
        <dbReference type="EMBL" id="NMB91384.1"/>
    </source>
</evidence>
<dbReference type="CDD" id="cd07062">
    <property type="entry name" value="Peptidase_S66_mccF_like"/>
    <property type="match status" value="1"/>
</dbReference>
<dbReference type="InterPro" id="IPR003507">
    <property type="entry name" value="S66_fam"/>
</dbReference>
<dbReference type="Proteomes" id="UP000590542">
    <property type="component" value="Unassembled WGS sequence"/>
</dbReference>
<dbReference type="SUPFAM" id="SSF52317">
    <property type="entry name" value="Class I glutamine amidotransferase-like"/>
    <property type="match status" value="1"/>
</dbReference>
<dbReference type="SUPFAM" id="SSF141986">
    <property type="entry name" value="LD-carboxypeptidase A C-terminal domain-like"/>
    <property type="match status" value="1"/>
</dbReference>
<dbReference type="PANTHER" id="PTHR30237:SF5">
    <property type="entry name" value="CARBOXYPEPTIDASE VC_A0337-RELATED"/>
    <property type="match status" value="1"/>
</dbReference>
<dbReference type="InterPro" id="IPR029062">
    <property type="entry name" value="Class_I_gatase-like"/>
</dbReference>
<feature type="domain" description="LD-carboxypeptidase C-terminal" evidence="5">
    <location>
        <begin position="192"/>
        <end position="307"/>
    </location>
</feature>
<name>A0A7X9E6K4_UNCKA</name>
<feature type="active site" description="Nucleophile" evidence="3">
    <location>
        <position position="103"/>
    </location>
</feature>
<comment type="caution">
    <text evidence="6">The sequence shown here is derived from an EMBL/GenBank/DDBJ whole genome shotgun (WGS) entry which is preliminary data.</text>
</comment>
<dbReference type="PIRSF" id="PIRSF028757">
    <property type="entry name" value="LD-carboxypeptidase"/>
    <property type="match status" value="1"/>
</dbReference>
<dbReference type="InterPro" id="IPR040921">
    <property type="entry name" value="Peptidase_S66C"/>
</dbReference>
<feature type="domain" description="LD-carboxypeptidase N-terminal" evidence="4">
    <location>
        <begin position="7"/>
        <end position="123"/>
    </location>
</feature>
<keyword evidence="2" id="KW-0378">Hydrolase</keyword>
<evidence type="ECO:0000259" key="4">
    <source>
        <dbReference type="Pfam" id="PF02016"/>
    </source>
</evidence>
<evidence type="ECO:0000259" key="5">
    <source>
        <dbReference type="Pfam" id="PF17676"/>
    </source>
</evidence>